<organism evidence="1">
    <name type="scientific">uncultured Caudovirales phage</name>
    <dbReference type="NCBI Taxonomy" id="2100421"/>
    <lineage>
        <taxon>Viruses</taxon>
        <taxon>Duplodnaviria</taxon>
        <taxon>Heunggongvirae</taxon>
        <taxon>Uroviricota</taxon>
        <taxon>Caudoviricetes</taxon>
        <taxon>Peduoviridae</taxon>
        <taxon>Maltschvirus</taxon>
        <taxon>Maltschvirus maltsch</taxon>
    </lineage>
</organism>
<reference evidence="1" key="1">
    <citation type="submission" date="2020-04" db="EMBL/GenBank/DDBJ databases">
        <authorList>
            <person name="Chiriac C."/>
            <person name="Salcher M."/>
            <person name="Ghai R."/>
            <person name="Kavagutti S V."/>
        </authorList>
    </citation>
    <scope>NUCLEOTIDE SEQUENCE</scope>
</reference>
<dbReference type="EMBL" id="LR796508">
    <property type="protein sequence ID" value="CAB4148618.1"/>
    <property type="molecule type" value="Genomic_DNA"/>
</dbReference>
<protein>
    <submittedName>
        <fullName evidence="1">Uncharacterized protein</fullName>
    </submittedName>
</protein>
<evidence type="ECO:0000313" key="1">
    <source>
        <dbReference type="EMBL" id="CAB4148618.1"/>
    </source>
</evidence>
<proteinExistence type="predicted"/>
<accession>A0A6J5MPP7</accession>
<name>A0A6J5MPP7_9CAUD</name>
<gene>
    <name evidence="1" type="ORF">UFOVP528_13</name>
</gene>
<sequence>MDGNTIATRRMSKEYCYLVYYTWGSHGDYSQIELFVTKDFDIAKKYIYKFNDMLNKWTEYYDQFKDKLWYDDVDGHKIERWNQLYEINKAQITKIQYK</sequence>